<dbReference type="RefSeq" id="XP_028146668.1">
    <property type="nucleotide sequence ID" value="XM_028290867.1"/>
</dbReference>
<gene>
    <name evidence="1" type="primary">LOC114340137</name>
</gene>
<evidence type="ECO:0000313" key="1">
    <source>
        <dbReference type="RefSeq" id="XP_028146668.1"/>
    </source>
</evidence>
<sequence>MNNNLPEANFDIGIVIHINCYRYIIEEIEQGNDDNVNACRFKCVLQRNNLCFVCDRARNLERLSLEARVDIYMKREIFVGKGALCCSDHINDDSMLDHNIIGNLRGNMRNVNLSPKEVSEWFQALRLTAIENTTNRFETDTGIQEDDFKALTNLSKNNYQDLYTYCDEVVVYDRTRVITKKDLITFLMKLKYNLSDDLLKILC</sequence>
<protein>
    <submittedName>
        <fullName evidence="1">Uncharacterized protein LOC114340137</fullName>
    </submittedName>
</protein>
<organism evidence="1">
    <name type="scientific">Diabrotica virgifera virgifera</name>
    <name type="common">western corn rootworm</name>
    <dbReference type="NCBI Taxonomy" id="50390"/>
    <lineage>
        <taxon>Eukaryota</taxon>
        <taxon>Metazoa</taxon>
        <taxon>Ecdysozoa</taxon>
        <taxon>Arthropoda</taxon>
        <taxon>Hexapoda</taxon>
        <taxon>Insecta</taxon>
        <taxon>Pterygota</taxon>
        <taxon>Neoptera</taxon>
        <taxon>Endopterygota</taxon>
        <taxon>Coleoptera</taxon>
        <taxon>Polyphaga</taxon>
        <taxon>Cucujiformia</taxon>
        <taxon>Chrysomeloidea</taxon>
        <taxon>Chrysomelidae</taxon>
        <taxon>Galerucinae</taxon>
        <taxon>Diabroticina</taxon>
        <taxon>Diabroticites</taxon>
        <taxon>Diabrotica</taxon>
    </lineage>
</organism>
<accession>A0A6P7GNA2</accession>
<proteinExistence type="predicted"/>
<dbReference type="AlphaFoldDB" id="A0A6P7GNA2"/>
<name>A0A6P7GNA2_DIAVI</name>
<dbReference type="InParanoid" id="A0A6P7GNA2"/>
<reference evidence="1" key="1">
    <citation type="submission" date="2025-08" db="UniProtKB">
        <authorList>
            <consortium name="RefSeq"/>
        </authorList>
    </citation>
    <scope>IDENTIFICATION</scope>
    <source>
        <tissue evidence="1">Whole insect</tissue>
    </source>
</reference>